<evidence type="ECO:0000256" key="2">
    <source>
        <dbReference type="ARBA" id="ARBA00010139"/>
    </source>
</evidence>
<dbReference type="InterPro" id="IPR051209">
    <property type="entry name" value="FAD-bind_Monooxygenase_sf"/>
</dbReference>
<dbReference type="EMBL" id="GL636489">
    <property type="protein sequence ID" value="EFW19925.1"/>
    <property type="molecule type" value="Genomic_DNA"/>
</dbReference>
<dbReference type="GO" id="GO:0004497">
    <property type="term" value="F:monooxygenase activity"/>
    <property type="evidence" value="ECO:0007669"/>
    <property type="project" value="UniProtKB-KW"/>
</dbReference>
<gene>
    <name evidence="3" type="ORF">CPSG_03100</name>
</gene>
<dbReference type="STRING" id="443226.E9D0S1"/>
<reference evidence="4" key="2">
    <citation type="submission" date="2010-03" db="EMBL/GenBank/DDBJ databases">
        <title>The genome sequence of Coccidioides posadasii strain Silveira.</title>
        <authorList>
            <consortium name="The Broad Institute Genome Sequencing Center for Infectious Disease"/>
            <person name="Neafsey D."/>
            <person name="Orbach M."/>
            <person name="Henn M.R."/>
            <person name="Cole G.T."/>
            <person name="Galgiani J."/>
            <person name="Gardner M.J."/>
            <person name="Kirkland T.N."/>
            <person name="Taylor J.W."/>
            <person name="Young S.K."/>
            <person name="Zeng Q."/>
            <person name="Koehrsen M."/>
            <person name="Alvarado L."/>
            <person name="Berlin A."/>
            <person name="Borenstein D."/>
            <person name="Chapman S.B."/>
            <person name="Chen Z."/>
            <person name="Engels R."/>
            <person name="Freedman E."/>
            <person name="Gellesch M."/>
            <person name="Goldberg J."/>
            <person name="Griggs A."/>
            <person name="Gujja S."/>
            <person name="Heilman E."/>
            <person name="Heiman D."/>
            <person name="Howarth C."/>
            <person name="Jen D."/>
            <person name="Larson L."/>
            <person name="Mehta T."/>
            <person name="Neiman D."/>
            <person name="Park D."/>
            <person name="Pearson M."/>
            <person name="Richards J."/>
            <person name="Roberts A."/>
            <person name="Saif S."/>
            <person name="Shea T."/>
            <person name="Shenoy N."/>
            <person name="Sisk P."/>
            <person name="Stolte C."/>
            <person name="Sykes S."/>
            <person name="Walk T."/>
            <person name="White J."/>
            <person name="Yandava C."/>
            <person name="Haas B."/>
            <person name="Nusbaum C."/>
            <person name="Birren B."/>
        </authorList>
    </citation>
    <scope>NUCLEOTIDE SEQUENCE [LARGE SCALE GENOMIC DNA]</scope>
    <source>
        <strain evidence="4">RMSCC 757 / Silveira</strain>
    </source>
</reference>
<dbReference type="InterPro" id="IPR036188">
    <property type="entry name" value="FAD/NAD-bd_sf"/>
</dbReference>
<comment type="cofactor">
    <cofactor evidence="1">
        <name>FAD</name>
        <dbReference type="ChEBI" id="CHEBI:57692"/>
    </cofactor>
</comment>
<dbReference type="Pfam" id="PF13450">
    <property type="entry name" value="NAD_binding_8"/>
    <property type="match status" value="1"/>
</dbReference>
<keyword evidence="3" id="KW-0560">Oxidoreductase</keyword>
<organism evidence="4">
    <name type="scientific">Coccidioides posadasii (strain RMSCC 757 / Silveira)</name>
    <name type="common">Valley fever fungus</name>
    <dbReference type="NCBI Taxonomy" id="443226"/>
    <lineage>
        <taxon>Eukaryota</taxon>
        <taxon>Fungi</taxon>
        <taxon>Dikarya</taxon>
        <taxon>Ascomycota</taxon>
        <taxon>Pezizomycotina</taxon>
        <taxon>Eurotiomycetes</taxon>
        <taxon>Eurotiomycetidae</taxon>
        <taxon>Onygenales</taxon>
        <taxon>Onygenaceae</taxon>
        <taxon>Coccidioides</taxon>
    </lineage>
</organism>
<dbReference type="AlphaFoldDB" id="E9D0S1"/>
<comment type="similarity">
    <text evidence="2">Belongs to the FAD-binding monooxygenase family.</text>
</comment>
<dbReference type="SUPFAM" id="SSF51905">
    <property type="entry name" value="FAD/NAD(P)-binding domain"/>
    <property type="match status" value="3"/>
</dbReference>
<protein>
    <submittedName>
        <fullName evidence="3">Flavin-binding monooxygenase</fullName>
    </submittedName>
</protein>
<keyword evidence="4" id="KW-1185">Reference proteome</keyword>
<dbReference type="PANTHER" id="PTHR42877">
    <property type="entry name" value="L-ORNITHINE N(5)-MONOOXYGENASE-RELATED"/>
    <property type="match status" value="1"/>
</dbReference>
<dbReference type="PANTHER" id="PTHR42877:SF11">
    <property type="entry name" value="MONOOXYGENASE, PUTATIVE (AFU_ORTHOLOGUE AFUA_6G13790)-RELATED"/>
    <property type="match status" value="1"/>
</dbReference>
<dbReference type="OrthoDB" id="74360at2759"/>
<dbReference type="eggNOG" id="KOG1399">
    <property type="taxonomic scope" value="Eukaryota"/>
</dbReference>
<accession>E9D0S1</accession>
<dbReference type="Gene3D" id="3.50.50.60">
    <property type="entry name" value="FAD/NAD(P)-binding domain"/>
    <property type="match status" value="2"/>
</dbReference>
<name>E9D0S1_COCPS</name>
<keyword evidence="3" id="KW-0503">Monooxygenase</keyword>
<evidence type="ECO:0000313" key="4">
    <source>
        <dbReference type="Proteomes" id="UP000002497"/>
    </source>
</evidence>
<dbReference type="VEuPathDB" id="FungiDB:CPSG_03100"/>
<evidence type="ECO:0000313" key="3">
    <source>
        <dbReference type="EMBL" id="EFW19925.1"/>
    </source>
</evidence>
<proteinExistence type="inferred from homology"/>
<evidence type="ECO:0000256" key="1">
    <source>
        <dbReference type="ARBA" id="ARBA00001974"/>
    </source>
</evidence>
<dbReference type="Proteomes" id="UP000002497">
    <property type="component" value="Unassembled WGS sequence"/>
</dbReference>
<dbReference type="VEuPathDB" id="FungiDB:D8B26_003584"/>
<dbReference type="HOGENOM" id="CLU_006937_6_2_1"/>
<sequence>MDDFVGSQFEEQDAQSELKMVSNGFSGATSTATDDWTIDPELFAFTPRRLRVVCIGAGFAGLTLAYKLKHERPLDFVDFTIYERNSEVGGTWLKNVYPGVGCDIPSHSYVFPFEPNPTWSKFYVSGAEIQQYILNTTEKYGLKDKIIFDRHLVESIWDEEQGKWELRLESKEGVIQDKADILINAGGILHQWKWPELEGLESFKGKLIHSARWDSAYDWTGKKVAVIGNGSSGIQIVPAVQPKAAKLVNYIRHATWIAANICGHLTKDGSNFEFTEEEKQRFLENPEEFSQYRKRIESEVNSVFRMMISGSKENKFMFDLCDKLMRDRLAKNPELIEKLIPNYEIGCRRISPGDGYLEALQAENAKCCFGDIKRITEKGIETDEGEEEFDLIVCATGFNTRFIPSWKLVGRDGRRLDIAWKDKPEAYLSVCAPGIPNYFMFAGPNFPVGHGSIPPAFGWSADYMLDWTTKIATEDIKSIVVKDSVVRDYNRYAQENLKRMVWSKGCHAWYKSAKGDNRVVTAMYPGSVMHYKSALEIIRGEHFDIGYNTSNQFRFMGNGQLAWEMEEGADFAPYVK</sequence>
<dbReference type="OMA" id="SKGCHAW"/>
<reference evidence="4" key="1">
    <citation type="journal article" date="2010" name="Genome Res.">
        <title>Population genomic sequencing of Coccidioides fungi reveals recent hybridization and transposon control.</title>
        <authorList>
            <person name="Neafsey D.E."/>
            <person name="Barker B.M."/>
            <person name="Sharpton T.J."/>
            <person name="Stajich J.E."/>
            <person name="Park D.J."/>
            <person name="Whiston E."/>
            <person name="Hung C.-Y."/>
            <person name="McMahan C."/>
            <person name="White J."/>
            <person name="Sykes S."/>
            <person name="Heiman D."/>
            <person name="Young S."/>
            <person name="Zeng Q."/>
            <person name="Abouelleil A."/>
            <person name="Aftuck L."/>
            <person name="Bessette D."/>
            <person name="Brown A."/>
            <person name="FitzGerald M."/>
            <person name="Lui A."/>
            <person name="Macdonald J.P."/>
            <person name="Priest M."/>
            <person name="Orbach M.J."/>
            <person name="Galgiani J.N."/>
            <person name="Kirkland T.N."/>
            <person name="Cole G.T."/>
            <person name="Birren B.W."/>
            <person name="Henn M.R."/>
            <person name="Taylor J.W."/>
            <person name="Rounsley S.D."/>
        </authorList>
    </citation>
    <scope>NUCLEOTIDE SEQUENCE [LARGE SCALE GENOMIC DNA]</scope>
    <source>
        <strain evidence="4">RMSCC 757 / Silveira</strain>
    </source>
</reference>